<comment type="function">
    <text evidence="6 9">Catalyzes cyclization of the linear tetrapyrrole, hydroxymethylbilane, to the macrocyclic uroporphyrinogen III.</text>
</comment>
<evidence type="ECO:0000259" key="10">
    <source>
        <dbReference type="Pfam" id="PF02602"/>
    </source>
</evidence>
<evidence type="ECO:0000313" key="11">
    <source>
        <dbReference type="EMBL" id="TDQ37945.1"/>
    </source>
</evidence>
<dbReference type="InterPro" id="IPR036108">
    <property type="entry name" value="4pyrrol_syn_uPrphyn_synt_sf"/>
</dbReference>
<accession>A0A4R6U0X7</accession>
<organism evidence="11 12">
    <name type="scientific">Aureibacillus halotolerans</name>
    <dbReference type="NCBI Taxonomy" id="1508390"/>
    <lineage>
        <taxon>Bacteria</taxon>
        <taxon>Bacillati</taxon>
        <taxon>Bacillota</taxon>
        <taxon>Bacilli</taxon>
        <taxon>Bacillales</taxon>
        <taxon>Bacillaceae</taxon>
        <taxon>Aureibacillus</taxon>
    </lineage>
</organism>
<comment type="catalytic activity">
    <reaction evidence="8 9">
        <text>hydroxymethylbilane = uroporphyrinogen III + H2O</text>
        <dbReference type="Rhea" id="RHEA:18965"/>
        <dbReference type="ChEBI" id="CHEBI:15377"/>
        <dbReference type="ChEBI" id="CHEBI:57308"/>
        <dbReference type="ChEBI" id="CHEBI:57845"/>
        <dbReference type="EC" id="4.2.1.75"/>
    </reaction>
</comment>
<dbReference type="EMBL" id="SNYJ01000011">
    <property type="protein sequence ID" value="TDQ37945.1"/>
    <property type="molecule type" value="Genomic_DNA"/>
</dbReference>
<dbReference type="EC" id="4.2.1.75" evidence="3 9"/>
<comment type="caution">
    <text evidence="11">The sequence shown here is derived from an EMBL/GenBank/DDBJ whole genome shotgun (WGS) entry which is preliminary data.</text>
</comment>
<evidence type="ECO:0000256" key="3">
    <source>
        <dbReference type="ARBA" id="ARBA00013109"/>
    </source>
</evidence>
<name>A0A4R6U0X7_9BACI</name>
<keyword evidence="12" id="KW-1185">Reference proteome</keyword>
<dbReference type="PANTHER" id="PTHR38042">
    <property type="entry name" value="UROPORPHYRINOGEN-III SYNTHASE, CHLOROPLASTIC"/>
    <property type="match status" value="1"/>
</dbReference>
<sequence>MKESKPTKVLIPKAYQDASNLAAMIEERGGVVDCFPVLKIEDFDMSPLNEWLVHDWIVFTSVHAIASVKRQIGLEWLCDKKVACVGNKTAMWLRSEGIAPVLVPERYSSQSLGEKLLVQVTVNESLLHFCSSLSEDRFIQTLRSHGLNAVQMVVYQNHANEAIRPDLQRSLESQMWDIALFTSPSTFEYTLHLTNTTPEAWKQVQCFCIGPATAKALKNKGIVPKGIASEHTLEGLQETLSSAQVL</sequence>
<keyword evidence="5 9" id="KW-0627">Porphyrin biosynthesis</keyword>
<dbReference type="GO" id="GO:0006782">
    <property type="term" value="P:protoporphyrinogen IX biosynthetic process"/>
    <property type="evidence" value="ECO:0007669"/>
    <property type="project" value="UniProtKB-UniRule"/>
</dbReference>
<dbReference type="AlphaFoldDB" id="A0A4R6U0X7"/>
<dbReference type="PANTHER" id="PTHR38042:SF1">
    <property type="entry name" value="UROPORPHYRINOGEN-III SYNTHASE, CHLOROPLASTIC"/>
    <property type="match status" value="1"/>
</dbReference>
<dbReference type="InterPro" id="IPR003754">
    <property type="entry name" value="4pyrrol_synth_uPrphyn_synth"/>
</dbReference>
<feature type="domain" description="Tetrapyrrole biosynthesis uroporphyrinogen III synthase" evidence="10">
    <location>
        <begin position="20"/>
        <end position="236"/>
    </location>
</feature>
<evidence type="ECO:0000256" key="5">
    <source>
        <dbReference type="ARBA" id="ARBA00023244"/>
    </source>
</evidence>
<comment type="similarity">
    <text evidence="2 9">Belongs to the uroporphyrinogen-III synthase family.</text>
</comment>
<proteinExistence type="inferred from homology"/>
<evidence type="ECO:0000256" key="4">
    <source>
        <dbReference type="ARBA" id="ARBA00023239"/>
    </source>
</evidence>
<dbReference type="InterPro" id="IPR039793">
    <property type="entry name" value="UROS/Hem4"/>
</dbReference>
<dbReference type="OrthoDB" id="9815856at2"/>
<dbReference type="Pfam" id="PF02602">
    <property type="entry name" value="HEM4"/>
    <property type="match status" value="1"/>
</dbReference>
<gene>
    <name evidence="11" type="ORF">EV213_11123</name>
</gene>
<evidence type="ECO:0000256" key="7">
    <source>
        <dbReference type="ARBA" id="ARBA00040167"/>
    </source>
</evidence>
<evidence type="ECO:0000256" key="6">
    <source>
        <dbReference type="ARBA" id="ARBA00037589"/>
    </source>
</evidence>
<evidence type="ECO:0000256" key="8">
    <source>
        <dbReference type="ARBA" id="ARBA00048617"/>
    </source>
</evidence>
<dbReference type="GO" id="GO:0006780">
    <property type="term" value="P:uroporphyrinogen III biosynthetic process"/>
    <property type="evidence" value="ECO:0007669"/>
    <property type="project" value="UniProtKB-UniRule"/>
</dbReference>
<evidence type="ECO:0000256" key="9">
    <source>
        <dbReference type="RuleBase" id="RU366031"/>
    </source>
</evidence>
<keyword evidence="4 9" id="KW-0456">Lyase</keyword>
<evidence type="ECO:0000313" key="12">
    <source>
        <dbReference type="Proteomes" id="UP000295632"/>
    </source>
</evidence>
<comment type="pathway">
    <text evidence="1 9">Porphyrin-containing compound metabolism; protoporphyrin-IX biosynthesis; coproporphyrinogen-III from 5-aminolevulinate: step 3/4.</text>
</comment>
<dbReference type="CDD" id="cd06578">
    <property type="entry name" value="HemD"/>
    <property type="match status" value="1"/>
</dbReference>
<dbReference type="Proteomes" id="UP000295632">
    <property type="component" value="Unassembled WGS sequence"/>
</dbReference>
<evidence type="ECO:0000256" key="1">
    <source>
        <dbReference type="ARBA" id="ARBA00004772"/>
    </source>
</evidence>
<dbReference type="RefSeq" id="WP_133580997.1">
    <property type="nucleotide sequence ID" value="NZ_SNYJ01000011.1"/>
</dbReference>
<reference evidence="11 12" key="1">
    <citation type="submission" date="2019-03" db="EMBL/GenBank/DDBJ databases">
        <title>Genomic Encyclopedia of Type Strains, Phase IV (KMG-IV): sequencing the most valuable type-strain genomes for metagenomic binning, comparative biology and taxonomic classification.</title>
        <authorList>
            <person name="Goeker M."/>
        </authorList>
    </citation>
    <scope>NUCLEOTIDE SEQUENCE [LARGE SCALE GENOMIC DNA]</scope>
    <source>
        <strain evidence="11 12">DSM 28697</strain>
    </source>
</reference>
<dbReference type="GO" id="GO:0004852">
    <property type="term" value="F:uroporphyrinogen-III synthase activity"/>
    <property type="evidence" value="ECO:0007669"/>
    <property type="project" value="UniProtKB-UniRule"/>
</dbReference>
<protein>
    <recommendedName>
        <fullName evidence="7 9">Uroporphyrinogen-III synthase</fullName>
        <ecNumber evidence="3 9">4.2.1.75</ecNumber>
    </recommendedName>
</protein>
<dbReference type="Gene3D" id="3.40.50.10090">
    <property type="match status" value="2"/>
</dbReference>
<evidence type="ECO:0000256" key="2">
    <source>
        <dbReference type="ARBA" id="ARBA00008133"/>
    </source>
</evidence>
<dbReference type="SUPFAM" id="SSF69618">
    <property type="entry name" value="HemD-like"/>
    <property type="match status" value="1"/>
</dbReference>